<dbReference type="GO" id="GO:0009424">
    <property type="term" value="C:bacterial-type flagellum hook"/>
    <property type="evidence" value="ECO:0007669"/>
    <property type="project" value="InterPro"/>
</dbReference>
<evidence type="ECO:0000256" key="6">
    <source>
        <dbReference type="ARBA" id="ARBA00023143"/>
    </source>
</evidence>
<keyword evidence="10" id="KW-0282">Flagellum</keyword>
<evidence type="ECO:0000256" key="2">
    <source>
        <dbReference type="ARBA" id="ARBA00004613"/>
    </source>
</evidence>
<protein>
    <recommendedName>
        <fullName evidence="4">Flagellar hook-associated protein 1</fullName>
    </recommendedName>
</protein>
<dbReference type="InterPro" id="IPR002371">
    <property type="entry name" value="FlgK"/>
</dbReference>
<dbReference type="AlphaFoldDB" id="A0AAU8HUW8"/>
<dbReference type="Pfam" id="PF00460">
    <property type="entry name" value="Flg_bb_rod"/>
    <property type="match status" value="1"/>
</dbReference>
<organism evidence="10">
    <name type="scientific">Proteinivorax hydrogeniformans</name>
    <dbReference type="NCBI Taxonomy" id="1826727"/>
    <lineage>
        <taxon>Bacteria</taxon>
        <taxon>Bacillati</taxon>
        <taxon>Bacillota</taxon>
        <taxon>Clostridia</taxon>
        <taxon>Eubacteriales</taxon>
        <taxon>Proteinivoracaceae</taxon>
        <taxon>Proteinivorax</taxon>
    </lineage>
</organism>
<feature type="domain" description="Flagellar basal body rod protein N-terminal" evidence="7">
    <location>
        <begin position="9"/>
        <end position="37"/>
    </location>
</feature>
<dbReference type="Pfam" id="PF22638">
    <property type="entry name" value="FlgK_D1"/>
    <property type="match status" value="1"/>
</dbReference>
<evidence type="ECO:0000259" key="9">
    <source>
        <dbReference type="Pfam" id="PF22638"/>
    </source>
</evidence>
<dbReference type="GO" id="GO:0044780">
    <property type="term" value="P:bacterial-type flagellum assembly"/>
    <property type="evidence" value="ECO:0007669"/>
    <property type="project" value="InterPro"/>
</dbReference>
<feature type="domain" description="Flagellar hook-associated protein FlgK helical" evidence="9">
    <location>
        <begin position="102"/>
        <end position="350"/>
    </location>
</feature>
<name>A0AAU8HUW8_9FIRM</name>
<dbReference type="EMBL" id="CP159485">
    <property type="protein sequence ID" value="XCI29182.1"/>
    <property type="molecule type" value="Genomic_DNA"/>
</dbReference>
<reference evidence="10" key="1">
    <citation type="journal article" date="2018" name="Antonie Van Leeuwenhoek">
        <title>Proteinivorax hydrogeniformans sp. nov., an anaerobic, haloalkaliphilic bacterium fermenting proteinaceous compounds with high hydrogen production.</title>
        <authorList>
            <person name="Boltyanskaya Y."/>
            <person name="Detkova E."/>
            <person name="Pimenov N."/>
            <person name="Kevbrin V."/>
        </authorList>
    </citation>
    <scope>NUCLEOTIDE SEQUENCE</scope>
    <source>
        <strain evidence="10">Z-710</strain>
    </source>
</reference>
<keyword evidence="10" id="KW-0969">Cilium</keyword>
<dbReference type="InterPro" id="IPR053927">
    <property type="entry name" value="FlgK_helical"/>
</dbReference>
<accession>A0AAU8HUW8</accession>
<dbReference type="Pfam" id="PF06429">
    <property type="entry name" value="Flg_bbr_C"/>
    <property type="match status" value="1"/>
</dbReference>
<proteinExistence type="inferred from homology"/>
<evidence type="ECO:0000259" key="8">
    <source>
        <dbReference type="Pfam" id="PF06429"/>
    </source>
</evidence>
<comment type="similarity">
    <text evidence="3">Belongs to the flagella basal body rod proteins family.</text>
</comment>
<evidence type="ECO:0000259" key="7">
    <source>
        <dbReference type="Pfam" id="PF00460"/>
    </source>
</evidence>
<evidence type="ECO:0000256" key="5">
    <source>
        <dbReference type="ARBA" id="ARBA00022525"/>
    </source>
</evidence>
<sequence>MRSTFSGLELARRALQTQQKAVNVVGHNVANANTKGYSRQEVVTQATGPYTSPSNVRPTGAGQIGSGVKVESIQRQFDNHIAEQYRLENSLESQWQQKHNGMEQIEAIFNEPSDSSLRRAVDDFWSALQQMTTEPTELSSRAIVRQSAIAMVDTFQTMDRQLEQVSKDYDESIKADVSQANSKIRGIADLNERIVKIKAMGDSPNDLMDQRDVLIDELTEVINVKTEHHDNGDLTVQFPLGEGDYVTIIDGVTSGKNFGQFGYDIDVDNPGKGQLSVKEASELPIDDVDAQEIDRKQVAHGKIKGMFEAQDEVDTYRRYLTDYASEYTNAINEQHREGFDLNGNEGIDFFVNIGNEEEFEISTLAVNPAIVDELSLIAAAGKGPDEDGEFAEGNGENALAMAELRHENSMEFKGADVTFDGFYRSVVAELGISTNESYQMLENQKSLAYQFEMRQEEVRGVSLDEEMTKMIQYQHSYVAASRLTNTIDEMIDTIVNRLGVVGR</sequence>
<evidence type="ECO:0000256" key="3">
    <source>
        <dbReference type="ARBA" id="ARBA00009677"/>
    </source>
</evidence>
<comment type="subcellular location">
    <subcellularLocation>
        <location evidence="1">Bacterial flagellum</location>
    </subcellularLocation>
    <subcellularLocation>
        <location evidence="2">Secreted</location>
    </subcellularLocation>
</comment>
<dbReference type="PANTHER" id="PTHR30033">
    <property type="entry name" value="FLAGELLAR HOOK-ASSOCIATED PROTEIN 1"/>
    <property type="match status" value="1"/>
</dbReference>
<evidence type="ECO:0000313" key="10">
    <source>
        <dbReference type="EMBL" id="XCI29182.1"/>
    </source>
</evidence>
<dbReference type="GO" id="GO:0005576">
    <property type="term" value="C:extracellular region"/>
    <property type="evidence" value="ECO:0007669"/>
    <property type="project" value="UniProtKB-SubCell"/>
</dbReference>
<reference evidence="10" key="2">
    <citation type="submission" date="2024-06" db="EMBL/GenBank/DDBJ databases">
        <authorList>
            <person name="Petrova K.O."/>
            <person name="Toshchakov S.V."/>
            <person name="Boltjanskaja Y.V."/>
            <person name="Kevbrin V.V."/>
        </authorList>
    </citation>
    <scope>NUCLEOTIDE SEQUENCE</scope>
    <source>
        <strain evidence="10">Z-710</strain>
    </source>
</reference>
<dbReference type="SUPFAM" id="SSF64518">
    <property type="entry name" value="Phase 1 flagellin"/>
    <property type="match status" value="1"/>
</dbReference>
<keyword evidence="10" id="KW-0966">Cell projection</keyword>
<evidence type="ECO:0000256" key="1">
    <source>
        <dbReference type="ARBA" id="ARBA00004365"/>
    </source>
</evidence>
<gene>
    <name evidence="10" type="primary">flgK</name>
    <name evidence="10" type="ORF">PRVXH_000491</name>
</gene>
<dbReference type="InterPro" id="IPR010930">
    <property type="entry name" value="Flg_bb/hook_C_dom"/>
</dbReference>
<keyword evidence="6" id="KW-0975">Bacterial flagellum</keyword>
<dbReference type="InterPro" id="IPR001444">
    <property type="entry name" value="Flag_bb_rod_N"/>
</dbReference>
<dbReference type="GO" id="GO:0005198">
    <property type="term" value="F:structural molecule activity"/>
    <property type="evidence" value="ECO:0007669"/>
    <property type="project" value="InterPro"/>
</dbReference>
<dbReference type="NCBIfam" id="TIGR02492">
    <property type="entry name" value="flgK_ends"/>
    <property type="match status" value="1"/>
</dbReference>
<evidence type="ECO:0000256" key="4">
    <source>
        <dbReference type="ARBA" id="ARBA00016244"/>
    </source>
</evidence>
<keyword evidence="5" id="KW-0964">Secreted</keyword>
<dbReference type="RefSeq" id="WP_353893730.1">
    <property type="nucleotide sequence ID" value="NZ_CP159485.1"/>
</dbReference>
<feature type="domain" description="Flagellar basal-body/hook protein C-terminal" evidence="8">
    <location>
        <begin position="460"/>
        <end position="496"/>
    </location>
</feature>
<dbReference type="PANTHER" id="PTHR30033:SF1">
    <property type="entry name" value="FLAGELLAR HOOK-ASSOCIATED PROTEIN 1"/>
    <property type="match status" value="1"/>
</dbReference>